<dbReference type="EMBL" id="JACMSC010000001">
    <property type="protein sequence ID" value="KAG6536479.1"/>
    <property type="molecule type" value="Genomic_DNA"/>
</dbReference>
<proteinExistence type="predicted"/>
<evidence type="ECO:0000313" key="1">
    <source>
        <dbReference type="EMBL" id="KAG6536479.1"/>
    </source>
</evidence>
<reference evidence="1 2" key="1">
    <citation type="submission" date="2020-08" db="EMBL/GenBank/DDBJ databases">
        <title>Plant Genome Project.</title>
        <authorList>
            <person name="Zhang R.-G."/>
        </authorList>
    </citation>
    <scope>NUCLEOTIDE SEQUENCE [LARGE SCALE GENOMIC DNA]</scope>
    <source>
        <tissue evidence="1">Rhizome</tissue>
    </source>
</reference>
<gene>
    <name evidence="1" type="ORF">ZIOFF_001537</name>
</gene>
<dbReference type="InterPro" id="IPR008469">
    <property type="entry name" value="DREPP"/>
</dbReference>
<keyword evidence="2" id="KW-1185">Reference proteome</keyword>
<protein>
    <submittedName>
        <fullName evidence="1">Uncharacterized protein</fullName>
    </submittedName>
</protein>
<sequence>MLQEEITKEFEERKIELEAKALEIYQASDADIKKELDALRKASLWFCGNRFCPSSAFYIEGDRRSSEGFPVVLWQSFLSLISIYVADSVKFMLLTLNEQSGSVNFDLL</sequence>
<accession>A0A8J5IK75</accession>
<organism evidence="1 2">
    <name type="scientific">Zingiber officinale</name>
    <name type="common">Ginger</name>
    <name type="synonym">Amomum zingiber</name>
    <dbReference type="NCBI Taxonomy" id="94328"/>
    <lineage>
        <taxon>Eukaryota</taxon>
        <taxon>Viridiplantae</taxon>
        <taxon>Streptophyta</taxon>
        <taxon>Embryophyta</taxon>
        <taxon>Tracheophyta</taxon>
        <taxon>Spermatophyta</taxon>
        <taxon>Magnoliopsida</taxon>
        <taxon>Liliopsida</taxon>
        <taxon>Zingiberales</taxon>
        <taxon>Zingiberaceae</taxon>
        <taxon>Zingiber</taxon>
    </lineage>
</organism>
<comment type="caution">
    <text evidence="1">The sequence shown here is derived from an EMBL/GenBank/DDBJ whole genome shotgun (WGS) entry which is preliminary data.</text>
</comment>
<dbReference type="Proteomes" id="UP000734854">
    <property type="component" value="Unassembled WGS sequence"/>
</dbReference>
<dbReference type="Pfam" id="PF05558">
    <property type="entry name" value="DREPP"/>
    <property type="match status" value="1"/>
</dbReference>
<dbReference type="GO" id="GO:0005886">
    <property type="term" value="C:plasma membrane"/>
    <property type="evidence" value="ECO:0007669"/>
    <property type="project" value="InterPro"/>
</dbReference>
<evidence type="ECO:0000313" key="2">
    <source>
        <dbReference type="Proteomes" id="UP000734854"/>
    </source>
</evidence>
<name>A0A8J5IK75_ZINOF</name>
<dbReference type="AlphaFoldDB" id="A0A8J5IK75"/>